<accession>A0A8K0QX66</accession>
<proteinExistence type="predicted"/>
<evidence type="ECO:0000313" key="3">
    <source>
        <dbReference type="Proteomes" id="UP000813461"/>
    </source>
</evidence>
<comment type="caution">
    <text evidence="2">The sequence shown here is derived from an EMBL/GenBank/DDBJ whole genome shotgun (WGS) entry which is preliminary data.</text>
</comment>
<keyword evidence="1" id="KW-1133">Transmembrane helix</keyword>
<protein>
    <submittedName>
        <fullName evidence="2">Uncharacterized protein</fullName>
    </submittedName>
</protein>
<evidence type="ECO:0000256" key="1">
    <source>
        <dbReference type="SAM" id="Phobius"/>
    </source>
</evidence>
<dbReference type="AlphaFoldDB" id="A0A8K0QX66"/>
<dbReference type="EMBL" id="JAGMVJ010000023">
    <property type="protein sequence ID" value="KAH7072585.1"/>
    <property type="molecule type" value="Genomic_DNA"/>
</dbReference>
<keyword evidence="1" id="KW-0812">Transmembrane</keyword>
<sequence length="134" mass="15198">MSSTTKLPLAQHMMRTAIMLQTFVAGCATLFLGRSAYHQWYNPYTARYFIIWSTTTIMAALIVFVAYAQRESIVTTKQNVQLEAVKSTVATVLWLLLEPWGYHRQRSALTSTVLVLFFYAPLVAHVVHAEAVKK</sequence>
<dbReference type="PROSITE" id="PS51257">
    <property type="entry name" value="PROKAR_LIPOPROTEIN"/>
    <property type="match status" value="1"/>
</dbReference>
<name>A0A8K0QX66_9PLEO</name>
<organism evidence="2 3">
    <name type="scientific">Paraphoma chrysanthemicola</name>
    <dbReference type="NCBI Taxonomy" id="798071"/>
    <lineage>
        <taxon>Eukaryota</taxon>
        <taxon>Fungi</taxon>
        <taxon>Dikarya</taxon>
        <taxon>Ascomycota</taxon>
        <taxon>Pezizomycotina</taxon>
        <taxon>Dothideomycetes</taxon>
        <taxon>Pleosporomycetidae</taxon>
        <taxon>Pleosporales</taxon>
        <taxon>Pleosporineae</taxon>
        <taxon>Phaeosphaeriaceae</taxon>
        <taxon>Paraphoma</taxon>
    </lineage>
</organism>
<gene>
    <name evidence="2" type="ORF">FB567DRAFT_554240</name>
</gene>
<feature type="transmembrane region" description="Helical" evidence="1">
    <location>
        <begin position="46"/>
        <end position="68"/>
    </location>
</feature>
<evidence type="ECO:0000313" key="2">
    <source>
        <dbReference type="EMBL" id="KAH7072585.1"/>
    </source>
</evidence>
<keyword evidence="1" id="KW-0472">Membrane</keyword>
<reference evidence="2" key="1">
    <citation type="journal article" date="2021" name="Nat. Commun.">
        <title>Genetic determinants of endophytism in the Arabidopsis root mycobiome.</title>
        <authorList>
            <person name="Mesny F."/>
            <person name="Miyauchi S."/>
            <person name="Thiergart T."/>
            <person name="Pickel B."/>
            <person name="Atanasova L."/>
            <person name="Karlsson M."/>
            <person name="Huettel B."/>
            <person name="Barry K.W."/>
            <person name="Haridas S."/>
            <person name="Chen C."/>
            <person name="Bauer D."/>
            <person name="Andreopoulos W."/>
            <person name="Pangilinan J."/>
            <person name="LaButti K."/>
            <person name="Riley R."/>
            <person name="Lipzen A."/>
            <person name="Clum A."/>
            <person name="Drula E."/>
            <person name="Henrissat B."/>
            <person name="Kohler A."/>
            <person name="Grigoriev I.V."/>
            <person name="Martin F.M."/>
            <person name="Hacquard S."/>
        </authorList>
    </citation>
    <scope>NUCLEOTIDE SEQUENCE</scope>
    <source>
        <strain evidence="2">MPI-SDFR-AT-0120</strain>
    </source>
</reference>
<feature type="transmembrane region" description="Helical" evidence="1">
    <location>
        <begin position="109"/>
        <end position="127"/>
    </location>
</feature>
<dbReference type="Proteomes" id="UP000813461">
    <property type="component" value="Unassembled WGS sequence"/>
</dbReference>
<keyword evidence="3" id="KW-1185">Reference proteome</keyword>